<evidence type="ECO:0000313" key="2">
    <source>
        <dbReference type="WBParaSite" id="Csp11.Scaffold629.g12043.t1"/>
    </source>
</evidence>
<name>A0A1I7TUY4_9PELO</name>
<sequence>MFKKAPYTSPSKQIRYFLEGEIEYPPSEPSVFMPNEIVDSNIERHVAYHVHEKLLAEMLEAICEKGLFDR</sequence>
<reference evidence="2" key="1">
    <citation type="submission" date="2016-11" db="UniProtKB">
        <authorList>
            <consortium name="WormBaseParasite"/>
        </authorList>
    </citation>
    <scope>IDENTIFICATION</scope>
</reference>
<dbReference type="Proteomes" id="UP000095282">
    <property type="component" value="Unplaced"/>
</dbReference>
<keyword evidence="1" id="KW-1185">Reference proteome</keyword>
<dbReference type="STRING" id="1561998.A0A1I7TUY4"/>
<dbReference type="AlphaFoldDB" id="A0A1I7TUY4"/>
<dbReference type="WBParaSite" id="Csp11.Scaffold629.g12043.t1">
    <property type="protein sequence ID" value="Csp11.Scaffold629.g12043.t1"/>
    <property type="gene ID" value="Csp11.Scaffold629.g12043"/>
</dbReference>
<proteinExistence type="predicted"/>
<protein>
    <submittedName>
        <fullName evidence="2">Transcriptional regulator</fullName>
    </submittedName>
</protein>
<evidence type="ECO:0000313" key="1">
    <source>
        <dbReference type="Proteomes" id="UP000095282"/>
    </source>
</evidence>
<accession>A0A1I7TUY4</accession>
<organism evidence="1 2">
    <name type="scientific">Caenorhabditis tropicalis</name>
    <dbReference type="NCBI Taxonomy" id="1561998"/>
    <lineage>
        <taxon>Eukaryota</taxon>
        <taxon>Metazoa</taxon>
        <taxon>Ecdysozoa</taxon>
        <taxon>Nematoda</taxon>
        <taxon>Chromadorea</taxon>
        <taxon>Rhabditida</taxon>
        <taxon>Rhabditina</taxon>
        <taxon>Rhabditomorpha</taxon>
        <taxon>Rhabditoidea</taxon>
        <taxon>Rhabditidae</taxon>
        <taxon>Peloderinae</taxon>
        <taxon>Caenorhabditis</taxon>
    </lineage>
</organism>